<dbReference type="GO" id="GO:0008254">
    <property type="term" value="F:3'-nucleotidase activity"/>
    <property type="evidence" value="ECO:0007669"/>
    <property type="project" value="TreeGrafter"/>
</dbReference>
<feature type="binding site" evidence="9">
    <location>
        <position position="8"/>
    </location>
    <ligand>
        <name>a divalent metal cation</name>
        <dbReference type="ChEBI" id="CHEBI:60240"/>
    </ligand>
</feature>
<comment type="catalytic activity">
    <reaction evidence="1 9">
        <text>a ribonucleoside 5'-phosphate + H2O = a ribonucleoside + phosphate</text>
        <dbReference type="Rhea" id="RHEA:12484"/>
        <dbReference type="ChEBI" id="CHEBI:15377"/>
        <dbReference type="ChEBI" id="CHEBI:18254"/>
        <dbReference type="ChEBI" id="CHEBI:43474"/>
        <dbReference type="ChEBI" id="CHEBI:58043"/>
        <dbReference type="EC" id="3.1.3.5"/>
    </reaction>
</comment>
<dbReference type="Pfam" id="PF01975">
    <property type="entry name" value="SurE"/>
    <property type="match status" value="1"/>
</dbReference>
<dbReference type="NCBIfam" id="TIGR00087">
    <property type="entry name" value="surE"/>
    <property type="match status" value="1"/>
</dbReference>
<dbReference type="Gene3D" id="3.40.1210.10">
    <property type="entry name" value="Survival protein SurE-like phosphatase/nucleotidase"/>
    <property type="match status" value="1"/>
</dbReference>
<evidence type="ECO:0000256" key="4">
    <source>
        <dbReference type="ARBA" id="ARBA00011062"/>
    </source>
</evidence>
<dbReference type="HAMAP" id="MF_00060">
    <property type="entry name" value="SurE"/>
    <property type="match status" value="1"/>
</dbReference>
<dbReference type="SUPFAM" id="SSF64167">
    <property type="entry name" value="SurE-like"/>
    <property type="match status" value="1"/>
</dbReference>
<organism evidence="11">
    <name type="scientific">Caldithrix abyssi</name>
    <dbReference type="NCBI Taxonomy" id="187145"/>
    <lineage>
        <taxon>Bacteria</taxon>
        <taxon>Pseudomonadati</taxon>
        <taxon>Calditrichota</taxon>
        <taxon>Calditrichia</taxon>
        <taxon>Calditrichales</taxon>
        <taxon>Calditrichaceae</taxon>
        <taxon>Caldithrix</taxon>
    </lineage>
</organism>
<protein>
    <recommendedName>
        <fullName evidence="9">5'-nucleotidase SurE</fullName>
        <ecNumber evidence="9">3.1.3.5</ecNumber>
    </recommendedName>
    <alternativeName>
        <fullName evidence="9">Nucleoside 5'-monophosphate phosphohydrolase</fullName>
    </alternativeName>
</protein>
<evidence type="ECO:0000256" key="9">
    <source>
        <dbReference type="HAMAP-Rule" id="MF_00060"/>
    </source>
</evidence>
<keyword evidence="5 9" id="KW-0963">Cytoplasm</keyword>
<comment type="similarity">
    <text evidence="4 9">Belongs to the SurE nucleotidase family.</text>
</comment>
<keyword evidence="6 9" id="KW-0479">Metal-binding</keyword>
<dbReference type="AlphaFoldDB" id="A0A7V4WV04"/>
<proteinExistence type="inferred from homology"/>
<comment type="cofactor">
    <cofactor evidence="9">
        <name>a divalent metal cation</name>
        <dbReference type="ChEBI" id="CHEBI:60240"/>
    </cofactor>
    <text evidence="9">Binds 1 divalent metal cation per subunit.</text>
</comment>
<evidence type="ECO:0000256" key="5">
    <source>
        <dbReference type="ARBA" id="ARBA00022490"/>
    </source>
</evidence>
<dbReference type="InterPro" id="IPR002828">
    <property type="entry name" value="SurE-like_Pase/nucleotidase"/>
</dbReference>
<evidence type="ECO:0000256" key="2">
    <source>
        <dbReference type="ARBA" id="ARBA00001946"/>
    </source>
</evidence>
<comment type="caution">
    <text evidence="11">The sequence shown here is derived from an EMBL/GenBank/DDBJ whole genome shotgun (WGS) entry which is preliminary data.</text>
</comment>
<dbReference type="GO" id="GO:0004309">
    <property type="term" value="F:exopolyphosphatase activity"/>
    <property type="evidence" value="ECO:0007669"/>
    <property type="project" value="TreeGrafter"/>
</dbReference>
<name>A0A7V4WV04_CALAY</name>
<evidence type="ECO:0000256" key="1">
    <source>
        <dbReference type="ARBA" id="ARBA00000815"/>
    </source>
</evidence>
<comment type="subcellular location">
    <subcellularLocation>
        <location evidence="3 9">Cytoplasm</location>
    </subcellularLocation>
</comment>
<dbReference type="EC" id="3.1.3.5" evidence="9"/>
<dbReference type="Proteomes" id="UP000885779">
    <property type="component" value="Unassembled WGS sequence"/>
</dbReference>
<dbReference type="GO" id="GO:0046872">
    <property type="term" value="F:metal ion binding"/>
    <property type="evidence" value="ECO:0007669"/>
    <property type="project" value="UniProtKB-UniRule"/>
</dbReference>
<evidence type="ECO:0000259" key="10">
    <source>
        <dbReference type="Pfam" id="PF01975"/>
    </source>
</evidence>
<dbReference type="NCBIfam" id="NF001492">
    <property type="entry name" value="PRK00346.2-2"/>
    <property type="match status" value="1"/>
</dbReference>
<evidence type="ECO:0000256" key="6">
    <source>
        <dbReference type="ARBA" id="ARBA00022723"/>
    </source>
</evidence>
<dbReference type="InterPro" id="IPR030048">
    <property type="entry name" value="SurE"/>
</dbReference>
<evidence type="ECO:0000256" key="8">
    <source>
        <dbReference type="ARBA" id="ARBA00022801"/>
    </source>
</evidence>
<gene>
    <name evidence="9 11" type="primary">surE</name>
    <name evidence="11" type="ORF">ENK44_04155</name>
</gene>
<evidence type="ECO:0000256" key="7">
    <source>
        <dbReference type="ARBA" id="ARBA00022741"/>
    </source>
</evidence>
<dbReference type="InterPro" id="IPR036523">
    <property type="entry name" value="SurE-like_sf"/>
</dbReference>
<comment type="cofactor">
    <cofactor evidence="2">
        <name>Mg(2+)</name>
        <dbReference type="ChEBI" id="CHEBI:18420"/>
    </cofactor>
</comment>
<accession>A0A7V4WV04</accession>
<evidence type="ECO:0000256" key="3">
    <source>
        <dbReference type="ARBA" id="ARBA00004496"/>
    </source>
</evidence>
<dbReference type="EMBL" id="DRQG01000034">
    <property type="protein sequence ID" value="HGY54871.1"/>
    <property type="molecule type" value="Genomic_DNA"/>
</dbReference>
<reference evidence="11" key="1">
    <citation type="journal article" date="2020" name="mSystems">
        <title>Genome- and Community-Level Interaction Insights into Carbon Utilization and Element Cycling Functions of Hydrothermarchaeota in Hydrothermal Sediment.</title>
        <authorList>
            <person name="Zhou Z."/>
            <person name="Liu Y."/>
            <person name="Xu W."/>
            <person name="Pan J."/>
            <person name="Luo Z.H."/>
            <person name="Li M."/>
        </authorList>
    </citation>
    <scope>NUCLEOTIDE SEQUENCE [LARGE SCALE GENOMIC DNA]</scope>
    <source>
        <strain evidence="11">HyVt-577</strain>
    </source>
</reference>
<dbReference type="GO" id="GO:0005737">
    <property type="term" value="C:cytoplasm"/>
    <property type="evidence" value="ECO:0007669"/>
    <property type="project" value="UniProtKB-SubCell"/>
</dbReference>
<feature type="binding site" evidence="9">
    <location>
        <position position="7"/>
    </location>
    <ligand>
        <name>a divalent metal cation</name>
        <dbReference type="ChEBI" id="CHEBI:60240"/>
    </ligand>
</feature>
<dbReference type="GO" id="GO:0000166">
    <property type="term" value="F:nucleotide binding"/>
    <property type="evidence" value="ECO:0007669"/>
    <property type="project" value="UniProtKB-KW"/>
</dbReference>
<feature type="binding site" evidence="9">
    <location>
        <position position="38"/>
    </location>
    <ligand>
        <name>a divalent metal cation</name>
        <dbReference type="ChEBI" id="CHEBI:60240"/>
    </ligand>
</feature>
<evidence type="ECO:0000313" key="11">
    <source>
        <dbReference type="EMBL" id="HGY54871.1"/>
    </source>
</evidence>
<feature type="domain" description="Survival protein SurE-like phosphatase/nucleotidase" evidence="10">
    <location>
        <begin position="2"/>
        <end position="186"/>
    </location>
</feature>
<feature type="binding site" evidence="9">
    <location>
        <position position="94"/>
    </location>
    <ligand>
        <name>a divalent metal cation</name>
        <dbReference type="ChEBI" id="CHEBI:60240"/>
    </ligand>
</feature>
<sequence length="257" mass="28144">MILVTNDDGIYAPGIWHLKKALNEVGQVEVVAPMAEKSAVGHAITLSDPLRVVEVEREGGFFGYGVNGTPADCVKLGVHCLLNDKPRLVVSGINLGPNTATNIIYSGTVSAAAEGTIIGIPSMAVSLTTFSRKEFSFAAKVAAYLAKKILENGLPEGTLLNVNVPPLPEDEIDGLVLTRQGKGRYEESFDKRVDPNHRTYYWLTGKRMVLDNGDDIDDLVVMQNKISVTPIHYDLTNYDFLEELKTWNLKLPDTKQS</sequence>
<dbReference type="FunFam" id="3.40.1210.10:FF:000001">
    <property type="entry name" value="5'/3'-nucleotidase SurE"/>
    <property type="match status" value="1"/>
</dbReference>
<keyword evidence="8 9" id="KW-0378">Hydrolase</keyword>
<keyword evidence="7 9" id="KW-0547">Nucleotide-binding</keyword>
<dbReference type="GO" id="GO:0008253">
    <property type="term" value="F:5'-nucleotidase activity"/>
    <property type="evidence" value="ECO:0007669"/>
    <property type="project" value="UniProtKB-UniRule"/>
</dbReference>
<dbReference type="PANTHER" id="PTHR30457:SF12">
    <property type="entry name" value="5'_3'-NUCLEOTIDASE SURE"/>
    <property type="match status" value="1"/>
</dbReference>
<dbReference type="PANTHER" id="PTHR30457">
    <property type="entry name" value="5'-NUCLEOTIDASE SURE"/>
    <property type="match status" value="1"/>
</dbReference>
<dbReference type="NCBIfam" id="NF001490">
    <property type="entry name" value="PRK00346.1-4"/>
    <property type="match status" value="1"/>
</dbReference>
<comment type="function">
    <text evidence="9">Nucleotidase that shows phosphatase activity on nucleoside 5'-monophosphates.</text>
</comment>